<comment type="caution">
    <text evidence="1">The sequence shown here is derived from an EMBL/GenBank/DDBJ whole genome shotgun (WGS) entry which is preliminary data.</text>
</comment>
<keyword evidence="2" id="KW-1185">Reference proteome</keyword>
<organism evidence="1 2">
    <name type="scientific">Nitrosomonas supralitoralis</name>
    <dbReference type="NCBI Taxonomy" id="2116706"/>
    <lineage>
        <taxon>Bacteria</taxon>
        <taxon>Pseudomonadati</taxon>
        <taxon>Pseudomonadota</taxon>
        <taxon>Betaproteobacteria</taxon>
        <taxon>Nitrosomonadales</taxon>
        <taxon>Nitrosomonadaceae</taxon>
        <taxon>Nitrosomonas</taxon>
    </lineage>
</organism>
<dbReference type="AlphaFoldDB" id="A0A2P7NTI1"/>
<gene>
    <name evidence="1" type="ORF">C7H79_12015</name>
</gene>
<name>A0A2P7NTI1_9PROT</name>
<reference evidence="1 2" key="1">
    <citation type="submission" date="2018-03" db="EMBL/GenBank/DDBJ databases">
        <title>Draft genome of Nitrosomonas supralitoralis APG5.</title>
        <authorList>
            <person name="Urakawa H."/>
            <person name="Lopez J.V."/>
        </authorList>
    </citation>
    <scope>NUCLEOTIDE SEQUENCE [LARGE SCALE GENOMIC DNA]</scope>
    <source>
        <strain evidence="1 2">APG5</strain>
    </source>
</reference>
<accession>A0A2P7NTI1</accession>
<evidence type="ECO:0000313" key="2">
    <source>
        <dbReference type="Proteomes" id="UP000241912"/>
    </source>
</evidence>
<protein>
    <submittedName>
        <fullName evidence="1">Uncharacterized protein</fullName>
    </submittedName>
</protein>
<dbReference type="EMBL" id="PXXU01000038">
    <property type="protein sequence ID" value="PSJ16739.1"/>
    <property type="molecule type" value="Genomic_DNA"/>
</dbReference>
<sequence>MEQALVVISRLPADRPGRRQEAAAVALDLSLEKGGRHLPVLDRAAEQWEEEARVLPQPAEPVHLAVLY</sequence>
<proteinExistence type="predicted"/>
<evidence type="ECO:0000313" key="1">
    <source>
        <dbReference type="EMBL" id="PSJ16739.1"/>
    </source>
</evidence>
<dbReference type="Proteomes" id="UP000241912">
    <property type="component" value="Unassembled WGS sequence"/>
</dbReference>